<organism evidence="2 3">
    <name type="scientific">Streptococcus cristatus</name>
    <dbReference type="NCBI Taxonomy" id="45634"/>
    <lineage>
        <taxon>Bacteria</taxon>
        <taxon>Bacillati</taxon>
        <taxon>Bacillota</taxon>
        <taxon>Bacilli</taxon>
        <taxon>Lactobacillales</taxon>
        <taxon>Streptococcaceae</taxon>
        <taxon>Streptococcus</taxon>
    </lineage>
</organism>
<name>A0A512ACI5_STRCR</name>
<dbReference type="InterPro" id="IPR052942">
    <property type="entry name" value="LPS_cholinephosphotransferase"/>
</dbReference>
<protein>
    <submittedName>
        <fullName evidence="2">LPS biosynthesis protein</fullName>
    </submittedName>
</protein>
<accession>A0A512ACI5</accession>
<dbReference type="AlphaFoldDB" id="A0A512ACI5"/>
<dbReference type="GO" id="GO:0009100">
    <property type="term" value="P:glycoprotein metabolic process"/>
    <property type="evidence" value="ECO:0007669"/>
    <property type="project" value="UniProtKB-ARBA"/>
</dbReference>
<evidence type="ECO:0000259" key="1">
    <source>
        <dbReference type="Pfam" id="PF04991"/>
    </source>
</evidence>
<reference evidence="2 3" key="1">
    <citation type="submission" date="2019-07" db="EMBL/GenBank/DDBJ databases">
        <title>Whole genome shotgun sequence of Streptococcus oligofermentans NBRC 106105.</title>
        <authorList>
            <person name="Hosoyama A."/>
            <person name="Uohara A."/>
            <person name="Ohji S."/>
            <person name="Ichikawa N."/>
        </authorList>
    </citation>
    <scope>NUCLEOTIDE SEQUENCE [LARGE SCALE GENOMIC DNA]</scope>
    <source>
        <strain evidence="2 3">NBRC 106105</strain>
    </source>
</reference>
<dbReference type="Proteomes" id="UP000321868">
    <property type="component" value="Unassembled WGS sequence"/>
</dbReference>
<evidence type="ECO:0000313" key="2">
    <source>
        <dbReference type="EMBL" id="GEN97396.1"/>
    </source>
</evidence>
<evidence type="ECO:0000313" key="3">
    <source>
        <dbReference type="Proteomes" id="UP000321868"/>
    </source>
</evidence>
<sequence length="307" mass="36401">MRSTSKIEWELALSERFNPMYQKISDEKLKALQAAYLGMYRQFDKVCQEYGLVSYMVAGTLIGALRHGGFIPWDDDIDLVMFREDYNRLKEVFVDNEYFELISPEDTKDHVFKVMKLQSKSLSYFDVLGEGFSRENHLYLDMLPIDFVPENNILRNMKGLLFRMLDLSHNSSRCYKKFTPHLTYMSQKSKELKRNLWIRRIVGFPSYIIGPSNMYKLMEWLVRSNKKTSKITIAYGVKGYLGETVAYETFFPAKKYLFEGFEFDGPNDADCYLTNRYGDYMALPDKKEQMERHVRLKDNWRDLVERK</sequence>
<dbReference type="Pfam" id="PF04991">
    <property type="entry name" value="LicD"/>
    <property type="match status" value="1"/>
</dbReference>
<comment type="caution">
    <text evidence="2">The sequence shown here is derived from an EMBL/GenBank/DDBJ whole genome shotgun (WGS) entry which is preliminary data.</text>
</comment>
<dbReference type="InterPro" id="IPR007074">
    <property type="entry name" value="LicD/FKTN/FKRP_NTP_transf"/>
</dbReference>
<dbReference type="PANTHER" id="PTHR43404:SF2">
    <property type="entry name" value="LIPOPOLYSACCHARIDE CHOLINEPHOSPHOTRANSFERASE LICD"/>
    <property type="match status" value="1"/>
</dbReference>
<dbReference type="OrthoDB" id="9786100at2"/>
<dbReference type="RefSeq" id="WP_015605929.1">
    <property type="nucleotide sequence ID" value="NZ_BJYQ01000078.1"/>
</dbReference>
<dbReference type="EMBL" id="BJYQ01000078">
    <property type="protein sequence ID" value="GEN97396.1"/>
    <property type="molecule type" value="Genomic_DNA"/>
</dbReference>
<dbReference type="PANTHER" id="PTHR43404">
    <property type="entry name" value="LIPOPOLYSACCHARIDE CHOLINEPHOSPHOTRANSFERASE LICD"/>
    <property type="match status" value="1"/>
</dbReference>
<feature type="domain" description="LicD/FKTN/FKRP nucleotidyltransferase" evidence="1">
    <location>
        <begin position="47"/>
        <end position="278"/>
    </location>
</feature>
<gene>
    <name evidence="2" type="primary">licD1</name>
    <name evidence="2" type="ORF">SOL01_12700</name>
</gene>
<proteinExistence type="predicted"/>